<dbReference type="Proteomes" id="UP000070539">
    <property type="component" value="Unassembled WGS sequence"/>
</dbReference>
<evidence type="ECO:0000256" key="1">
    <source>
        <dbReference type="ARBA" id="ARBA00022729"/>
    </source>
</evidence>
<sequence>MKKTICLLVGLCLFCMTGCSNDKKDQSISLSAAEQEAYLKQIDGVMDEFYWSYDKDSLTFRGGEVPEDNQDNALLFTASQDAGYSLKAVSGSQCIMAMAKLLHYNGDGAGELNCIFVNKQLVGIYYIGGYKDEPYSLRERNPFLANGNFTAYENWTGMNTQYREYSGNLPADGFVTKSSDSVAASIQNDRVELYRLWGNTISRLRTITPQGGLGAISAAYVETDDEEFLAVLMAEKTEKNAGEDALLTEKVVFYDSSSRSVSEISLESEGCAALASENGKLFVFTGQAMETYEMGEDGWQRTRREILRHRVTQCQITDLDGNGVMEYLMTDGMDLYVYQHLETGLLKLWSTHLGVESLYGSLYSGDLNGDGVKEIYICDATGTTIRYILTERGLRSSNEDIQYGQAIYPCDWNGDGIDDYWNIADGEDGRGSLFLSQTR</sequence>
<name>A0A136WHX2_9FIRM</name>
<dbReference type="RefSeq" id="WP_066083547.1">
    <property type="nucleotide sequence ID" value="NZ_LRVM01000001.1"/>
</dbReference>
<evidence type="ECO:0000313" key="3">
    <source>
        <dbReference type="Proteomes" id="UP000070539"/>
    </source>
</evidence>
<dbReference type="OrthoDB" id="2042525at2"/>
<dbReference type="AlphaFoldDB" id="A0A136WHX2"/>
<dbReference type="STRING" id="36847.CLNEO_01730"/>
<dbReference type="Pfam" id="PF13517">
    <property type="entry name" value="FG-GAP_3"/>
    <property type="match status" value="1"/>
</dbReference>
<comment type="caution">
    <text evidence="2">The sequence shown here is derived from an EMBL/GenBank/DDBJ whole genome shotgun (WGS) entry which is preliminary data.</text>
</comment>
<reference evidence="2 3" key="1">
    <citation type="submission" date="2016-01" db="EMBL/GenBank/DDBJ databases">
        <title>Genome sequence of Clostridium neopropionicum X4, DSM-3847.</title>
        <authorList>
            <person name="Poehlein A."/>
            <person name="Beck M.H."/>
            <person name="Bengelsdorf F.R."/>
            <person name="Daniel R."/>
            <person name="Duerre P."/>
        </authorList>
    </citation>
    <scope>NUCLEOTIDE SEQUENCE [LARGE SCALE GENOMIC DNA]</scope>
    <source>
        <strain evidence="2 3">DSM-3847</strain>
    </source>
</reference>
<organism evidence="2 3">
    <name type="scientific">Anaerotignum neopropionicum</name>
    <dbReference type="NCBI Taxonomy" id="36847"/>
    <lineage>
        <taxon>Bacteria</taxon>
        <taxon>Bacillati</taxon>
        <taxon>Bacillota</taxon>
        <taxon>Clostridia</taxon>
        <taxon>Lachnospirales</taxon>
        <taxon>Anaerotignaceae</taxon>
        <taxon>Anaerotignum</taxon>
    </lineage>
</organism>
<protein>
    <recommendedName>
        <fullName evidence="4">FG-GAP repeat protein</fullName>
    </recommendedName>
</protein>
<dbReference type="InterPro" id="IPR013517">
    <property type="entry name" value="FG-GAP"/>
</dbReference>
<evidence type="ECO:0008006" key="4">
    <source>
        <dbReference type="Google" id="ProtNLM"/>
    </source>
</evidence>
<dbReference type="SUPFAM" id="SSF69318">
    <property type="entry name" value="Integrin alpha N-terminal domain"/>
    <property type="match status" value="1"/>
</dbReference>
<evidence type="ECO:0000313" key="2">
    <source>
        <dbReference type="EMBL" id="KXL54077.1"/>
    </source>
</evidence>
<proteinExistence type="predicted"/>
<keyword evidence="1" id="KW-0732">Signal</keyword>
<keyword evidence="3" id="KW-1185">Reference proteome</keyword>
<dbReference type="EMBL" id="LRVM01000001">
    <property type="protein sequence ID" value="KXL54077.1"/>
    <property type="molecule type" value="Genomic_DNA"/>
</dbReference>
<gene>
    <name evidence="2" type="ORF">CLNEO_01730</name>
</gene>
<dbReference type="InterPro" id="IPR028994">
    <property type="entry name" value="Integrin_alpha_N"/>
</dbReference>
<accession>A0A136WHX2</accession>